<evidence type="ECO:0000313" key="1">
    <source>
        <dbReference type="Proteomes" id="UP000095282"/>
    </source>
</evidence>
<sequence>MYTSSSSYDDRPFASGVVTTQTNDSFDMNVVKIHSSDESSYDLTMDKTQSASPADIPERFNLSNNSSVDLFLISLTSIEIDFFKKIK</sequence>
<dbReference type="AlphaFoldDB" id="A0A1I7T0T6"/>
<evidence type="ECO:0000313" key="2">
    <source>
        <dbReference type="WBParaSite" id="Csp11.Scaffold451.g1310.t2"/>
    </source>
</evidence>
<reference evidence="2" key="1">
    <citation type="submission" date="2016-11" db="UniProtKB">
        <authorList>
            <consortium name="WormBaseParasite"/>
        </authorList>
    </citation>
    <scope>IDENTIFICATION</scope>
</reference>
<name>A0A1I7T0T6_9PELO</name>
<protein>
    <submittedName>
        <fullName evidence="2">MARVEL domain-containing protein</fullName>
    </submittedName>
</protein>
<proteinExistence type="predicted"/>
<accession>A0A1I7T0T6</accession>
<organism evidence="1 2">
    <name type="scientific">Caenorhabditis tropicalis</name>
    <dbReference type="NCBI Taxonomy" id="1561998"/>
    <lineage>
        <taxon>Eukaryota</taxon>
        <taxon>Metazoa</taxon>
        <taxon>Ecdysozoa</taxon>
        <taxon>Nematoda</taxon>
        <taxon>Chromadorea</taxon>
        <taxon>Rhabditida</taxon>
        <taxon>Rhabditina</taxon>
        <taxon>Rhabditomorpha</taxon>
        <taxon>Rhabditoidea</taxon>
        <taxon>Rhabditidae</taxon>
        <taxon>Peloderinae</taxon>
        <taxon>Caenorhabditis</taxon>
    </lineage>
</organism>
<keyword evidence="1" id="KW-1185">Reference proteome</keyword>
<dbReference type="Proteomes" id="UP000095282">
    <property type="component" value="Unplaced"/>
</dbReference>
<dbReference type="WBParaSite" id="Csp11.Scaffold451.g1310.t2">
    <property type="protein sequence ID" value="Csp11.Scaffold451.g1310.t2"/>
    <property type="gene ID" value="Csp11.Scaffold451.g1310"/>
</dbReference>